<evidence type="ECO:0000259" key="2">
    <source>
        <dbReference type="Pfam" id="PF21855"/>
    </source>
</evidence>
<dbReference type="Proteomes" id="UP000694865">
    <property type="component" value="Unplaced"/>
</dbReference>
<protein>
    <submittedName>
        <fullName evidence="4">Treslin-like</fullName>
    </submittedName>
</protein>
<dbReference type="GeneID" id="102806796"/>
<feature type="compositionally biased region" description="Basic residues" evidence="1">
    <location>
        <begin position="639"/>
        <end position="651"/>
    </location>
</feature>
<feature type="region of interest" description="Disordered" evidence="1">
    <location>
        <begin position="580"/>
        <end position="651"/>
    </location>
</feature>
<evidence type="ECO:0000313" key="4">
    <source>
        <dbReference type="RefSeq" id="XP_006811406.1"/>
    </source>
</evidence>
<proteinExistence type="predicted"/>
<evidence type="ECO:0000313" key="3">
    <source>
        <dbReference type="Proteomes" id="UP000694865"/>
    </source>
</evidence>
<gene>
    <name evidence="4" type="primary">LOC102806796</name>
</gene>
<feature type="region of interest" description="Disordered" evidence="1">
    <location>
        <begin position="158"/>
        <end position="239"/>
    </location>
</feature>
<evidence type="ECO:0000256" key="1">
    <source>
        <dbReference type="SAM" id="MobiDB-lite"/>
    </source>
</evidence>
<dbReference type="RefSeq" id="XP_006811406.1">
    <property type="nucleotide sequence ID" value="XM_006811343.1"/>
</dbReference>
<dbReference type="InterPro" id="IPR053920">
    <property type="entry name" value="Treslin_STD"/>
</dbReference>
<sequence length="651" mass="73709">MSTDEDKNRKKIDILLQVLLRVEREVAMPCEESRSEVVEQIQILLGAVSILSEDTKDDTIFLNEVLMENYVFLCPKFLCEIYEEMMLPLPAELCPYSESQDDDDADDEKPIASCKSAGSVGSLDSDGSARLRRTRSMVRHPSLADVVLRKHIIIPAQVAKKKDEKQTQKPRTSARKEKQKESKKTEVKKVRRNLFYDEEDSSSPMPCDVKSNKLERRNSVAVMQRPKQPTTPKRRSGGQLVLKTKSVAETPKSKQVSNAMLQRLNRARRRSQIPTTTEVKVVEESPEKAVKLSSKALTAKILSPRSRIKTLRRRNSFYSASQKEHSRNLQKSREVACRLAGKHFISPSRECLGYDSKLITPTKVVQVNENATTPGKTSPTAQFLLSEIFSPSSLKRVRKFPIQPGVPDSPCRNTRSQISLTPTKLSLEQGTYVTETPEKSLVVRTPVKEKLMMSLSYNTRYQLRNTPCKAKNENTALDANQSLLLSPQSRISNDAWMEKTPKAVCSNVKNIAVEIRQTIKSPSTMRKDGVVQPEDQTELKIKSSLTKRFECIKKMHTFSVGQVEKADSKVSERLFKTPTKEVSSAKDNKLTECSPSLNTRSRMSSPSHSKPSMCSPTSFQVSPSKQRWRIKTPESLSKWPRRKQFSPRFSK</sequence>
<reference evidence="4" key="1">
    <citation type="submission" date="2025-08" db="UniProtKB">
        <authorList>
            <consortium name="RefSeq"/>
        </authorList>
    </citation>
    <scope>IDENTIFICATION</scope>
    <source>
        <tissue evidence="4">Testes</tissue>
    </source>
</reference>
<accession>A0ABM0LUG5</accession>
<organism evidence="3 4">
    <name type="scientific">Saccoglossus kowalevskii</name>
    <name type="common">Acorn worm</name>
    <dbReference type="NCBI Taxonomy" id="10224"/>
    <lineage>
        <taxon>Eukaryota</taxon>
        <taxon>Metazoa</taxon>
        <taxon>Hemichordata</taxon>
        <taxon>Enteropneusta</taxon>
        <taxon>Harrimaniidae</taxon>
        <taxon>Saccoglossus</taxon>
    </lineage>
</organism>
<dbReference type="Pfam" id="PF21855">
    <property type="entry name" value="Treslin_STD"/>
    <property type="match status" value="1"/>
</dbReference>
<feature type="domain" description="Treslin STD" evidence="2">
    <location>
        <begin position="3"/>
        <end position="84"/>
    </location>
</feature>
<feature type="region of interest" description="Disordered" evidence="1">
    <location>
        <begin position="98"/>
        <end position="136"/>
    </location>
</feature>
<dbReference type="PANTHER" id="PTHR21556">
    <property type="entry name" value="TRESLIN"/>
    <property type="match status" value="1"/>
</dbReference>
<feature type="compositionally biased region" description="Basic and acidic residues" evidence="1">
    <location>
        <begin position="174"/>
        <end position="188"/>
    </location>
</feature>
<name>A0ABM0LUG5_SACKO</name>
<dbReference type="InterPro" id="IPR026153">
    <property type="entry name" value="Treslin"/>
</dbReference>
<feature type="compositionally biased region" description="Basic and acidic residues" evidence="1">
    <location>
        <begin position="580"/>
        <end position="590"/>
    </location>
</feature>
<feature type="compositionally biased region" description="Low complexity" evidence="1">
    <location>
        <begin position="600"/>
        <end position="616"/>
    </location>
</feature>
<keyword evidence="3" id="KW-1185">Reference proteome</keyword>
<dbReference type="PANTHER" id="PTHR21556:SF2">
    <property type="entry name" value="TRESLIN"/>
    <property type="match status" value="1"/>
</dbReference>